<dbReference type="PANTHER" id="PTHR48414">
    <property type="entry name" value="POP5 HOMOLOG, RIBONUCLEASE P_MRP SUBUNIT"/>
    <property type="match status" value="1"/>
</dbReference>
<comment type="similarity">
    <text evidence="1 6">Belongs to the eukaryotic/archaeal RNase P protein component 2 family.</text>
</comment>
<comment type="subcellular location">
    <subcellularLocation>
        <location evidence="6">Nucleus</location>
        <location evidence="6">Nucleolus</location>
    </subcellularLocation>
</comment>
<organism evidence="7 8">
    <name type="scientific">Tenebrio molitor</name>
    <name type="common">Yellow mealworm beetle</name>
    <dbReference type="NCBI Taxonomy" id="7067"/>
    <lineage>
        <taxon>Eukaryota</taxon>
        <taxon>Metazoa</taxon>
        <taxon>Ecdysozoa</taxon>
        <taxon>Arthropoda</taxon>
        <taxon>Hexapoda</taxon>
        <taxon>Insecta</taxon>
        <taxon>Pterygota</taxon>
        <taxon>Neoptera</taxon>
        <taxon>Endopterygota</taxon>
        <taxon>Coleoptera</taxon>
        <taxon>Polyphaga</taxon>
        <taxon>Cucujiformia</taxon>
        <taxon>Tenebrionidae</taxon>
        <taxon>Tenebrio</taxon>
    </lineage>
</organism>
<evidence type="ECO:0000256" key="2">
    <source>
        <dbReference type="ARBA" id="ARBA00022552"/>
    </source>
</evidence>
<comment type="function">
    <text evidence="6">Component of ribonuclease P, a protein complex that generates mature tRNA molecules by cleaving their 5'-ends.</text>
</comment>
<dbReference type="SUPFAM" id="SSF160350">
    <property type="entry name" value="Rnp2-like"/>
    <property type="match status" value="1"/>
</dbReference>
<dbReference type="EMBL" id="JABDTM020014704">
    <property type="protein sequence ID" value="KAH0819374.1"/>
    <property type="molecule type" value="Genomic_DNA"/>
</dbReference>
<dbReference type="GO" id="GO:0030677">
    <property type="term" value="C:ribonuclease P complex"/>
    <property type="evidence" value="ECO:0007669"/>
    <property type="project" value="InterPro"/>
</dbReference>
<evidence type="ECO:0000313" key="7">
    <source>
        <dbReference type="EMBL" id="KAH0819374.1"/>
    </source>
</evidence>
<name>A0A8J6HR88_TENMO</name>
<sequence length="150" mass="17209">MVRHKNRYMVVEINEVSKKDDAPLKLRAPSLHHSVMNMVQQLYGDFGVAAITAGFTAKYCNEKTRIAVVRCRHGPHKFVASSLPCIKFIEQKSVHVNTLYLGATIKHCFKFIQRYQQRKLDEYCVGLKSDEEKVALRKAIMNLDPVLSMQ</sequence>
<reference evidence="7" key="1">
    <citation type="journal article" date="2020" name="J Insects Food Feed">
        <title>The yellow mealworm (Tenebrio molitor) genome: a resource for the emerging insects as food and feed industry.</title>
        <authorList>
            <person name="Eriksson T."/>
            <person name="Andere A."/>
            <person name="Kelstrup H."/>
            <person name="Emery V."/>
            <person name="Picard C."/>
        </authorList>
    </citation>
    <scope>NUCLEOTIDE SEQUENCE</scope>
    <source>
        <strain evidence="7">Stoneville</strain>
        <tissue evidence="7">Whole head</tissue>
    </source>
</reference>
<dbReference type="InterPro" id="IPR016819">
    <property type="entry name" value="RNase_P/MRP_POP5"/>
</dbReference>
<evidence type="ECO:0000256" key="6">
    <source>
        <dbReference type="PIRNR" id="PIRNR023803"/>
    </source>
</evidence>
<evidence type="ECO:0000313" key="8">
    <source>
        <dbReference type="Proteomes" id="UP000719412"/>
    </source>
</evidence>
<protein>
    <recommendedName>
        <fullName evidence="5 6">Ribonuclease P/MRP protein subunit POP5</fullName>
    </recommendedName>
</protein>
<dbReference type="GO" id="GO:0005730">
    <property type="term" value="C:nucleolus"/>
    <property type="evidence" value="ECO:0007669"/>
    <property type="project" value="UniProtKB-SubCell"/>
</dbReference>
<keyword evidence="4 6" id="KW-0539">Nucleus</keyword>
<dbReference type="PIRSF" id="PIRSF023803">
    <property type="entry name" value="Ribonuclease_P_prd"/>
    <property type="match status" value="1"/>
</dbReference>
<keyword evidence="8" id="KW-1185">Reference proteome</keyword>
<evidence type="ECO:0000256" key="4">
    <source>
        <dbReference type="ARBA" id="ARBA00023242"/>
    </source>
</evidence>
<dbReference type="InterPro" id="IPR038085">
    <property type="entry name" value="Rnp2-like_sf"/>
</dbReference>
<keyword evidence="3 6" id="KW-0819">tRNA processing</keyword>
<dbReference type="Pfam" id="PF01900">
    <property type="entry name" value="RNase_P_Rpp14"/>
    <property type="match status" value="1"/>
</dbReference>
<proteinExistence type="inferred from homology"/>
<keyword evidence="2" id="KW-0698">rRNA processing</keyword>
<accession>A0A8J6HR88</accession>
<dbReference type="AlphaFoldDB" id="A0A8J6HR88"/>
<dbReference type="GO" id="GO:0006364">
    <property type="term" value="P:rRNA processing"/>
    <property type="evidence" value="ECO:0007669"/>
    <property type="project" value="UniProtKB-KW"/>
</dbReference>
<dbReference type="PANTHER" id="PTHR48414:SF1">
    <property type="entry name" value="POP5 HOMOLOG, RIBONUCLEASE P_MRP SUBUNIT"/>
    <property type="match status" value="1"/>
</dbReference>
<dbReference type="Gene3D" id="3.30.70.3250">
    <property type="entry name" value="Ribonuclease P, Pop5 subunit"/>
    <property type="match status" value="1"/>
</dbReference>
<evidence type="ECO:0000256" key="1">
    <source>
        <dbReference type="ARBA" id="ARBA00010800"/>
    </source>
</evidence>
<gene>
    <name evidence="7" type="ORF">GEV33_003416</name>
</gene>
<dbReference type="GO" id="GO:0001682">
    <property type="term" value="P:tRNA 5'-leader removal"/>
    <property type="evidence" value="ECO:0007669"/>
    <property type="project" value="InterPro"/>
</dbReference>
<dbReference type="Proteomes" id="UP000719412">
    <property type="component" value="Unassembled WGS sequence"/>
</dbReference>
<evidence type="ECO:0000256" key="3">
    <source>
        <dbReference type="ARBA" id="ARBA00022694"/>
    </source>
</evidence>
<dbReference type="GO" id="GO:0033204">
    <property type="term" value="F:ribonuclease P RNA binding"/>
    <property type="evidence" value="ECO:0007669"/>
    <property type="project" value="InterPro"/>
</dbReference>
<evidence type="ECO:0000256" key="5">
    <source>
        <dbReference type="ARBA" id="ARBA00044198"/>
    </source>
</evidence>
<dbReference type="InterPro" id="IPR002759">
    <property type="entry name" value="Pop5/Rpp14/Rnp2-like"/>
</dbReference>
<reference evidence="7" key="2">
    <citation type="submission" date="2021-08" db="EMBL/GenBank/DDBJ databases">
        <authorList>
            <person name="Eriksson T."/>
        </authorList>
    </citation>
    <scope>NUCLEOTIDE SEQUENCE</scope>
    <source>
        <strain evidence="7">Stoneville</strain>
        <tissue evidence="7">Whole head</tissue>
    </source>
</reference>
<comment type="caution">
    <text evidence="7">The sequence shown here is derived from an EMBL/GenBank/DDBJ whole genome shotgun (WGS) entry which is preliminary data.</text>
</comment>